<protein>
    <submittedName>
        <fullName evidence="2">Uncharacterized protein</fullName>
    </submittedName>
</protein>
<gene>
    <name evidence="1" type="ORF">MM415A00936_0002</name>
    <name evidence="2" type="ORF">MM415B03338_0009</name>
</gene>
<evidence type="ECO:0000313" key="2">
    <source>
        <dbReference type="EMBL" id="QJA91565.1"/>
    </source>
</evidence>
<dbReference type="AlphaFoldDB" id="A0A6M3LER9"/>
<dbReference type="EMBL" id="MT142371">
    <property type="protein sequence ID" value="QJA79192.1"/>
    <property type="molecule type" value="Genomic_DNA"/>
</dbReference>
<evidence type="ECO:0000313" key="1">
    <source>
        <dbReference type="EMBL" id="QJA79192.1"/>
    </source>
</evidence>
<organism evidence="2">
    <name type="scientific">viral metagenome</name>
    <dbReference type="NCBI Taxonomy" id="1070528"/>
    <lineage>
        <taxon>unclassified sequences</taxon>
        <taxon>metagenomes</taxon>
        <taxon>organismal metagenomes</taxon>
    </lineage>
</organism>
<dbReference type="EMBL" id="MT142996">
    <property type="protein sequence ID" value="QJA91565.1"/>
    <property type="molecule type" value="Genomic_DNA"/>
</dbReference>
<name>A0A6M3LER9_9ZZZZ</name>
<accession>A0A6M3LER9</accession>
<proteinExistence type="predicted"/>
<reference evidence="2" key="1">
    <citation type="submission" date="2020-03" db="EMBL/GenBank/DDBJ databases">
        <title>The deep terrestrial virosphere.</title>
        <authorList>
            <person name="Holmfeldt K."/>
            <person name="Nilsson E."/>
            <person name="Simone D."/>
            <person name="Lopez-Fernandez M."/>
            <person name="Wu X."/>
            <person name="de Brujin I."/>
            <person name="Lundin D."/>
            <person name="Andersson A."/>
            <person name="Bertilsson S."/>
            <person name="Dopson M."/>
        </authorList>
    </citation>
    <scope>NUCLEOTIDE SEQUENCE</scope>
    <source>
        <strain evidence="1">MM415A00936</strain>
        <strain evidence="2">MM415B03338</strain>
    </source>
</reference>
<sequence>MTHPVYDNSPYEAAPGPYANRDTVFSYTEYGLEWSPGTYTTARLEGYRKAYEAAGTMYTLPAFFDTSVLVSSLIDSPQFFSYCQIDEPENQAIAYRPTLSQLLGWYNDIKARDSNHPVFLNCERYPSTYLYVCDILAIDRYPIRPTTSYTRSQAIYAQELYLKKQGFDSGSASSGPYAWDNHNTSQPVWFMMQANGLESKKSSTGDVELWVPTKQEARALMFSALCVDFNGIVFWCYQNSGGMQESKSPPECYHQTGTRCNSVMHAYYMQLAREVRDILNDALVSPTIAHSWYGLTDLTSVNISPNPLVYAAGFAINKFSYLLKRNTINGKYYLFVVNKDANSTTVSIDITALHGTGSLKAVTIGYETSGSAMAGVEHYVSNGVFSDTFDGFGSHAYELSSTSITPAPTPTPTPGVIKFPVNVESYPPDANVVIQ</sequence>